<sequence length="231" mass="25084">MAALGESAGRRAAQFVGRAAAGGARQDLRQDLRISGLPRTATHDDVWRLLRRLNIAGANRVYLHYNRFKPTGVAFVSLANLQASQPAQEALRLSHMSTFPLAVRAHSIEAPGRTRGVEGREEAMRRGIVTGTGADAGIAERGTAVVLSGCPGRWYHTHVRVSLCEGFELRDAGEATIVAVVPPSGKAPAVTSRWLVRMASESEAHRFARKVHRTIVTSSNKEYLIHADVVY</sequence>
<protein>
    <recommendedName>
        <fullName evidence="3">RRM domain-containing protein</fullName>
    </recommendedName>
</protein>
<keyword evidence="2" id="KW-1185">Reference proteome</keyword>
<reference evidence="1 2" key="1">
    <citation type="journal article" date="2016" name="Mol. Biol. Evol.">
        <title>Comparative Genomics of Early-Diverging Mushroom-Forming Fungi Provides Insights into the Origins of Lignocellulose Decay Capabilities.</title>
        <authorList>
            <person name="Nagy L.G."/>
            <person name="Riley R."/>
            <person name="Tritt A."/>
            <person name="Adam C."/>
            <person name="Daum C."/>
            <person name="Floudas D."/>
            <person name="Sun H."/>
            <person name="Yadav J.S."/>
            <person name="Pangilinan J."/>
            <person name="Larsson K.H."/>
            <person name="Matsuura K."/>
            <person name="Barry K."/>
            <person name="Labutti K."/>
            <person name="Kuo R."/>
            <person name="Ohm R.A."/>
            <person name="Bhattacharya S.S."/>
            <person name="Shirouzu T."/>
            <person name="Yoshinaga Y."/>
            <person name="Martin F.M."/>
            <person name="Grigoriev I.V."/>
            <person name="Hibbett D.S."/>
        </authorList>
    </citation>
    <scope>NUCLEOTIDE SEQUENCE [LARGE SCALE GENOMIC DNA]</scope>
    <source>
        <strain evidence="1 2">HHB12029</strain>
    </source>
</reference>
<dbReference type="AlphaFoldDB" id="A0A165BT26"/>
<dbReference type="InterPro" id="IPR035979">
    <property type="entry name" value="RBD_domain_sf"/>
</dbReference>
<dbReference type="EMBL" id="KV426409">
    <property type="protein sequence ID" value="KZV81192.1"/>
    <property type="molecule type" value="Genomic_DNA"/>
</dbReference>
<dbReference type="InterPro" id="IPR012677">
    <property type="entry name" value="Nucleotide-bd_a/b_plait_sf"/>
</dbReference>
<dbReference type="OrthoDB" id="5541797at2759"/>
<evidence type="ECO:0000313" key="1">
    <source>
        <dbReference type="EMBL" id="KZV81192.1"/>
    </source>
</evidence>
<dbReference type="SUPFAM" id="SSF54928">
    <property type="entry name" value="RNA-binding domain, RBD"/>
    <property type="match status" value="1"/>
</dbReference>
<accession>A0A165BT26</accession>
<evidence type="ECO:0000313" key="2">
    <source>
        <dbReference type="Proteomes" id="UP000077266"/>
    </source>
</evidence>
<dbReference type="Proteomes" id="UP000077266">
    <property type="component" value="Unassembled WGS sequence"/>
</dbReference>
<dbReference type="GO" id="GO:0003676">
    <property type="term" value="F:nucleic acid binding"/>
    <property type="evidence" value="ECO:0007669"/>
    <property type="project" value="InterPro"/>
</dbReference>
<proteinExistence type="predicted"/>
<dbReference type="InParanoid" id="A0A165BT26"/>
<gene>
    <name evidence="1" type="ORF">EXIGLDRAFT_779976</name>
</gene>
<name>A0A165BT26_EXIGL</name>
<dbReference type="Gene3D" id="3.30.70.330">
    <property type="match status" value="1"/>
</dbReference>
<evidence type="ECO:0008006" key="3">
    <source>
        <dbReference type="Google" id="ProtNLM"/>
    </source>
</evidence>
<organism evidence="1 2">
    <name type="scientific">Exidia glandulosa HHB12029</name>
    <dbReference type="NCBI Taxonomy" id="1314781"/>
    <lineage>
        <taxon>Eukaryota</taxon>
        <taxon>Fungi</taxon>
        <taxon>Dikarya</taxon>
        <taxon>Basidiomycota</taxon>
        <taxon>Agaricomycotina</taxon>
        <taxon>Agaricomycetes</taxon>
        <taxon>Auriculariales</taxon>
        <taxon>Exidiaceae</taxon>
        <taxon>Exidia</taxon>
    </lineage>
</organism>